<dbReference type="OrthoDB" id="10059269at2759"/>
<sequence length="56" mass="6298">LASEAQRFDNVDLLRESIPGEPGQDYPVFAFVPETSFTCQGNDRVDGWILCGHRDQ</sequence>
<keyword evidence="2" id="KW-1185">Reference proteome</keyword>
<reference evidence="2" key="1">
    <citation type="submission" date="2021-01" db="EMBL/GenBank/DDBJ databases">
        <title>Caligus Genome Assembly.</title>
        <authorList>
            <person name="Gallardo-Escarate C."/>
        </authorList>
    </citation>
    <scope>NUCLEOTIDE SEQUENCE [LARGE SCALE GENOMIC DNA]</scope>
</reference>
<evidence type="ECO:0000313" key="2">
    <source>
        <dbReference type="Proteomes" id="UP000595437"/>
    </source>
</evidence>
<dbReference type="EMBL" id="CP045906">
    <property type="protein sequence ID" value="QQP34879.1"/>
    <property type="molecule type" value="Genomic_DNA"/>
</dbReference>
<feature type="non-terminal residue" evidence="1">
    <location>
        <position position="56"/>
    </location>
</feature>
<organism evidence="1 2">
    <name type="scientific">Caligus rogercresseyi</name>
    <name type="common">Sea louse</name>
    <dbReference type="NCBI Taxonomy" id="217165"/>
    <lineage>
        <taxon>Eukaryota</taxon>
        <taxon>Metazoa</taxon>
        <taxon>Ecdysozoa</taxon>
        <taxon>Arthropoda</taxon>
        <taxon>Crustacea</taxon>
        <taxon>Multicrustacea</taxon>
        <taxon>Hexanauplia</taxon>
        <taxon>Copepoda</taxon>
        <taxon>Siphonostomatoida</taxon>
        <taxon>Caligidae</taxon>
        <taxon>Caligus</taxon>
    </lineage>
</organism>
<accession>A0A7T8GN55</accession>
<feature type="non-terminal residue" evidence="1">
    <location>
        <position position="1"/>
    </location>
</feature>
<evidence type="ECO:0000313" key="1">
    <source>
        <dbReference type="EMBL" id="QQP34879.1"/>
    </source>
</evidence>
<protein>
    <submittedName>
        <fullName evidence="1">LOC100168286</fullName>
    </submittedName>
</protein>
<proteinExistence type="predicted"/>
<dbReference type="Proteomes" id="UP000595437">
    <property type="component" value="Chromosome 17"/>
</dbReference>
<gene>
    <name evidence="1" type="ORF">FKW44_022920</name>
</gene>
<dbReference type="AlphaFoldDB" id="A0A7T8GN55"/>
<name>A0A7T8GN55_CALRO</name>